<dbReference type="Pfam" id="PF04652">
    <property type="entry name" value="Vta1"/>
    <property type="match status" value="1"/>
</dbReference>
<sequence length="418" mass="45022">MATALPAALKTADLHRFAARAAQLQNFRPVITYWCEYYVLQGVLSKQLHANDPQCSEYAISLMDKLEAFKQSHATDDTVTDDVAAKAYVENFALETFARGDDAQMTNKVTRQTADTFQAAATFIDLLSIWGTVDEELRAKSKYAKFHALRIAKAIKAGEDPNDSNPVVETPQVPQIDDDNVDAELKELETQAAADTPAYRPPTVESAPDSRIPSRPTSVVPDEPFEAPQDTADAQPSEAPREDEHKLSPDEPSESENVRHASLGGGYFPAVPGTAEPAADNMFIDPRATAPPPELQTPFTPSAFYNNASDPSPTQTPNVAPPPPAQSLPRPFSIQTRNANFGPGGPLTPAAAIVQTPGTVPPPPQYNRQATGGSYNTDDEAVLAAQKHAKWAISALNFEDVPTAVKELRIALRALGAS</sequence>
<dbReference type="Proteomes" id="UP001303373">
    <property type="component" value="Chromosome 6"/>
</dbReference>
<dbReference type="InterPro" id="IPR044538">
    <property type="entry name" value="Vta1-like"/>
</dbReference>
<dbReference type="GO" id="GO:0032511">
    <property type="term" value="P:late endosome to vacuole transport via multivesicular body sorting pathway"/>
    <property type="evidence" value="ECO:0007669"/>
    <property type="project" value="InterPro"/>
</dbReference>
<evidence type="ECO:0000256" key="7">
    <source>
        <dbReference type="ARBA" id="ARBA00022927"/>
    </source>
</evidence>
<keyword evidence="13" id="KW-1185">Reference proteome</keyword>
<dbReference type="GO" id="GO:0005771">
    <property type="term" value="C:multivesicular body"/>
    <property type="evidence" value="ECO:0007669"/>
    <property type="project" value="TreeGrafter"/>
</dbReference>
<evidence type="ECO:0000313" key="12">
    <source>
        <dbReference type="EMBL" id="WPH01698.1"/>
    </source>
</evidence>
<keyword evidence="7" id="KW-0653">Protein transport</keyword>
<comment type="similarity">
    <text evidence="3">Belongs to the VTA1 family.</text>
</comment>
<dbReference type="InterPro" id="IPR023175">
    <property type="entry name" value="Vta1/CALS_N_sf"/>
</dbReference>
<gene>
    <name evidence="12" type="ORF">R9X50_00455000</name>
</gene>
<evidence type="ECO:0000259" key="10">
    <source>
        <dbReference type="Pfam" id="PF04652"/>
    </source>
</evidence>
<feature type="compositionally biased region" description="Basic and acidic residues" evidence="9">
    <location>
        <begin position="239"/>
        <end position="249"/>
    </location>
</feature>
<evidence type="ECO:0000259" key="11">
    <source>
        <dbReference type="Pfam" id="PF18097"/>
    </source>
</evidence>
<keyword evidence="5" id="KW-0963">Cytoplasm</keyword>
<dbReference type="Pfam" id="PF18097">
    <property type="entry name" value="Vta1_C"/>
    <property type="match status" value="1"/>
</dbReference>
<keyword evidence="4" id="KW-0813">Transport</keyword>
<evidence type="ECO:0000256" key="2">
    <source>
        <dbReference type="ARBA" id="ARBA00004496"/>
    </source>
</evidence>
<feature type="domain" description="Vta1 C-terminal" evidence="11">
    <location>
        <begin position="384"/>
        <end position="415"/>
    </location>
</feature>
<dbReference type="GO" id="GO:0010008">
    <property type="term" value="C:endosome membrane"/>
    <property type="evidence" value="ECO:0007669"/>
    <property type="project" value="UniProtKB-SubCell"/>
</dbReference>
<reference evidence="12 13" key="1">
    <citation type="submission" date="2023-11" db="EMBL/GenBank/DDBJ databases">
        <title>An acidophilic fungus is an integral part of prey digestion in a carnivorous sundew plant.</title>
        <authorList>
            <person name="Tsai I.J."/>
        </authorList>
    </citation>
    <scope>NUCLEOTIDE SEQUENCE [LARGE SCALE GENOMIC DNA]</scope>
    <source>
        <strain evidence="12">169a</strain>
    </source>
</reference>
<evidence type="ECO:0000256" key="8">
    <source>
        <dbReference type="ARBA" id="ARBA00023136"/>
    </source>
</evidence>
<keyword evidence="6" id="KW-0967">Endosome</keyword>
<evidence type="ECO:0000256" key="9">
    <source>
        <dbReference type="SAM" id="MobiDB-lite"/>
    </source>
</evidence>
<dbReference type="InterPro" id="IPR041212">
    <property type="entry name" value="Vta1_C"/>
</dbReference>
<evidence type="ECO:0000256" key="6">
    <source>
        <dbReference type="ARBA" id="ARBA00022753"/>
    </source>
</evidence>
<protein>
    <submittedName>
        <fullName evidence="12">Vacuolar protein sorting-associated protein vts1</fullName>
    </submittedName>
</protein>
<evidence type="ECO:0000256" key="1">
    <source>
        <dbReference type="ARBA" id="ARBA00004481"/>
    </source>
</evidence>
<dbReference type="EMBL" id="CP138585">
    <property type="protein sequence ID" value="WPH01698.1"/>
    <property type="molecule type" value="Genomic_DNA"/>
</dbReference>
<dbReference type="Gene3D" id="1.20.5.420">
    <property type="entry name" value="Immunoglobulin FC, subunit C"/>
    <property type="match status" value="1"/>
</dbReference>
<feature type="domain" description="Vta1/callose synthase N-terminal" evidence="10">
    <location>
        <begin position="14"/>
        <end position="156"/>
    </location>
</feature>
<proteinExistence type="inferred from homology"/>
<evidence type="ECO:0000256" key="4">
    <source>
        <dbReference type="ARBA" id="ARBA00022448"/>
    </source>
</evidence>
<dbReference type="GO" id="GO:0015031">
    <property type="term" value="P:protein transport"/>
    <property type="evidence" value="ECO:0007669"/>
    <property type="project" value="UniProtKB-KW"/>
</dbReference>
<dbReference type="PANTHER" id="PTHR46009:SF1">
    <property type="entry name" value="VACUOLAR PROTEIN SORTING-ASSOCIATED PROTEIN VTA1 HOMOLOG"/>
    <property type="match status" value="1"/>
</dbReference>
<keyword evidence="8" id="KW-0472">Membrane</keyword>
<feature type="compositionally biased region" description="Polar residues" evidence="9">
    <location>
        <begin position="297"/>
        <end position="310"/>
    </location>
</feature>
<evidence type="ECO:0000256" key="3">
    <source>
        <dbReference type="ARBA" id="ARBA00007895"/>
    </source>
</evidence>
<dbReference type="Gene3D" id="1.25.40.270">
    <property type="entry name" value="Vacuolar protein sorting-associated protein vta1"/>
    <property type="match status" value="1"/>
</dbReference>
<dbReference type="AlphaFoldDB" id="A0AAQ3M5N7"/>
<accession>A0AAQ3M5N7</accession>
<organism evidence="12 13">
    <name type="scientific">Acrodontium crateriforme</name>
    <dbReference type="NCBI Taxonomy" id="150365"/>
    <lineage>
        <taxon>Eukaryota</taxon>
        <taxon>Fungi</taxon>
        <taxon>Dikarya</taxon>
        <taxon>Ascomycota</taxon>
        <taxon>Pezizomycotina</taxon>
        <taxon>Dothideomycetes</taxon>
        <taxon>Dothideomycetidae</taxon>
        <taxon>Mycosphaerellales</taxon>
        <taxon>Teratosphaeriaceae</taxon>
        <taxon>Acrodontium</taxon>
    </lineage>
</organism>
<dbReference type="InterPro" id="IPR039431">
    <property type="entry name" value="Vta1/CALS_N"/>
</dbReference>
<evidence type="ECO:0000256" key="5">
    <source>
        <dbReference type="ARBA" id="ARBA00022490"/>
    </source>
</evidence>
<evidence type="ECO:0000313" key="13">
    <source>
        <dbReference type="Proteomes" id="UP001303373"/>
    </source>
</evidence>
<dbReference type="PANTHER" id="PTHR46009">
    <property type="entry name" value="VACUOLAR PROTEIN SORTING-ASSOCIATED PROTEIN VTA1 HOMOLOG"/>
    <property type="match status" value="1"/>
</dbReference>
<comment type="subcellular location">
    <subcellularLocation>
        <location evidence="2">Cytoplasm</location>
    </subcellularLocation>
    <subcellularLocation>
        <location evidence="1">Endosome membrane</location>
        <topology evidence="1">Peripheral membrane protein</topology>
    </subcellularLocation>
</comment>
<name>A0AAQ3M5N7_9PEZI</name>
<feature type="region of interest" description="Disordered" evidence="9">
    <location>
        <begin position="190"/>
        <end position="374"/>
    </location>
</feature>